<dbReference type="KEGG" id="bcau:I6G59_10720"/>
<evidence type="ECO:0000313" key="6">
    <source>
        <dbReference type="Proteomes" id="UP000076612"/>
    </source>
</evidence>
<accession>A0A165D0L9</accession>
<protein>
    <submittedName>
        <fullName evidence="4">META domain-containing protein</fullName>
    </submittedName>
</protein>
<dbReference type="Proteomes" id="UP000076612">
    <property type="component" value="Unassembled WGS sequence"/>
</dbReference>
<reference evidence="5 8" key="4">
    <citation type="submission" date="2019-02" db="EMBL/GenBank/DDBJ databases">
        <authorList>
            <consortium name="Pathogen Informatics"/>
        </authorList>
    </citation>
    <scope>NUCLEOTIDE SEQUENCE [LARGE SCALE GENOMIC DNA]</scope>
    <source>
        <strain evidence="5 8">3012STDY7078520</strain>
    </source>
</reference>
<dbReference type="AlphaFoldDB" id="A0A165D0L9"/>
<feature type="domain" description="DUF306" evidence="1">
    <location>
        <begin position="11"/>
        <end position="66"/>
    </location>
</feature>
<dbReference type="InterPro" id="IPR005184">
    <property type="entry name" value="DUF306_Meta_HslJ"/>
</dbReference>
<dbReference type="Pfam" id="PF03724">
    <property type="entry name" value="META"/>
    <property type="match status" value="1"/>
</dbReference>
<reference evidence="3 7" key="3">
    <citation type="submission" date="2017-04" db="EMBL/GenBank/DDBJ databases">
        <title>Kefir bacterial isolates.</title>
        <authorList>
            <person name="Kim Y."/>
            <person name="Blasche S."/>
            <person name="Patil K.R."/>
        </authorList>
    </citation>
    <scope>NUCLEOTIDE SEQUENCE [LARGE SCALE GENOMIC DNA]</scope>
    <source>
        <strain evidence="3 7">OG2</strain>
    </source>
</reference>
<evidence type="ECO:0000259" key="1">
    <source>
        <dbReference type="Pfam" id="PF03724"/>
    </source>
</evidence>
<name>A0A165D0L9_9MICO</name>
<dbReference type="EMBL" id="CAACXN010000014">
    <property type="protein sequence ID" value="VEW11700.1"/>
    <property type="molecule type" value="Genomic_DNA"/>
</dbReference>
<reference evidence="6" key="1">
    <citation type="submission" date="2016-01" db="EMBL/GenBank/DDBJ databases">
        <title>Draft genome of Chromobacterium sp. F49.</title>
        <authorList>
            <person name="Hong K.W."/>
        </authorList>
    </citation>
    <scope>NUCLEOTIDE SEQUENCE [LARGE SCALE GENOMIC DNA]</scope>
    <source>
        <strain evidence="6">M40</strain>
    </source>
</reference>
<dbReference type="EMBL" id="CP065682">
    <property type="protein sequence ID" value="QPS32493.1"/>
    <property type="molecule type" value="Genomic_DNA"/>
</dbReference>
<dbReference type="InterPro" id="IPR038670">
    <property type="entry name" value="HslJ-like_sf"/>
</dbReference>
<sequence length="101" mass="10711">MTQSINGRWTPEAGSKAFLDFGEDGALTGSDGANRIVTSWEAGGDGSATISQFLTTQMAAPGMKMWVGRARAAKVDGDTLIVFDHAGNRLGEMTRSSQEEQ</sequence>
<reference evidence="2" key="2">
    <citation type="submission" date="2016-01" db="EMBL/GenBank/DDBJ databases">
        <authorList>
            <person name="Hong K.W."/>
        </authorList>
    </citation>
    <scope>NUCLEOTIDE SEQUENCE</scope>
    <source>
        <strain evidence="2">M40</strain>
    </source>
</reference>
<gene>
    <name evidence="2" type="ORF">AVW13_03375</name>
    <name evidence="3" type="ORF">B8X04_06210</name>
    <name evidence="4" type="ORF">I6G59_10720</name>
    <name evidence="5" type="ORF">NCTC12391_00868</name>
</gene>
<organism evidence="3 7">
    <name type="scientific">Brevibacterium casei</name>
    <dbReference type="NCBI Taxonomy" id="33889"/>
    <lineage>
        <taxon>Bacteria</taxon>
        <taxon>Bacillati</taxon>
        <taxon>Actinomycetota</taxon>
        <taxon>Actinomycetes</taxon>
        <taxon>Micrococcales</taxon>
        <taxon>Brevibacteriaceae</taxon>
        <taxon>Brevibacterium</taxon>
    </lineage>
</organism>
<reference evidence="4 9" key="5">
    <citation type="submission" date="2020-12" db="EMBL/GenBank/DDBJ databases">
        <title>FDA dAtabase for Regulatory Grade micrObial Sequences (FDA-ARGOS): Supporting development and validation of Infectious Disease Dx tests.</title>
        <authorList>
            <person name="Sproer C."/>
            <person name="Gronow S."/>
            <person name="Severitt S."/>
            <person name="Schroder I."/>
            <person name="Tallon L."/>
            <person name="Sadzewicz L."/>
            <person name="Zhao X."/>
            <person name="Boylan J."/>
            <person name="Ott S."/>
            <person name="Bowen H."/>
            <person name="Vavikolanu K."/>
            <person name="Mehta A."/>
            <person name="Aluvathingal J."/>
            <person name="Nadendla S."/>
            <person name="Lowell S."/>
            <person name="Myers T."/>
            <person name="Yan Y."/>
            <person name="Sichtig H."/>
        </authorList>
    </citation>
    <scope>NUCLEOTIDE SEQUENCE [LARGE SCALE GENOMIC DNA]</scope>
    <source>
        <strain evidence="4 9">FDAARGOS_902</strain>
    </source>
</reference>
<evidence type="ECO:0000313" key="4">
    <source>
        <dbReference type="EMBL" id="QPS32493.1"/>
    </source>
</evidence>
<evidence type="ECO:0000313" key="2">
    <source>
        <dbReference type="EMBL" id="KZE09965.1"/>
    </source>
</evidence>
<evidence type="ECO:0000313" key="5">
    <source>
        <dbReference type="EMBL" id="VEW11700.1"/>
    </source>
</evidence>
<proteinExistence type="predicted"/>
<dbReference type="Gene3D" id="2.40.128.270">
    <property type="match status" value="1"/>
</dbReference>
<evidence type="ECO:0000313" key="3">
    <source>
        <dbReference type="EMBL" id="PAK96341.1"/>
    </source>
</evidence>
<evidence type="ECO:0000313" key="9">
    <source>
        <dbReference type="Proteomes" id="UP000594979"/>
    </source>
</evidence>
<dbReference type="STRING" id="33889.AVW13_03375"/>
<dbReference type="GeneID" id="99772486"/>
<dbReference type="EMBL" id="NCWY01000004">
    <property type="protein sequence ID" value="PAK96341.1"/>
    <property type="molecule type" value="Genomic_DNA"/>
</dbReference>
<dbReference type="RefSeq" id="WP_063250979.1">
    <property type="nucleotide sequence ID" value="NZ_CAACXN010000014.1"/>
</dbReference>
<dbReference type="Proteomes" id="UP000594979">
    <property type="component" value="Chromosome"/>
</dbReference>
<evidence type="ECO:0000313" key="7">
    <source>
        <dbReference type="Proteomes" id="UP000216867"/>
    </source>
</evidence>
<dbReference type="Proteomes" id="UP000386281">
    <property type="component" value="Unassembled WGS sequence"/>
</dbReference>
<dbReference type="EMBL" id="LQQR01000078">
    <property type="protein sequence ID" value="KZE09965.1"/>
    <property type="molecule type" value="Genomic_DNA"/>
</dbReference>
<dbReference type="Proteomes" id="UP000216867">
    <property type="component" value="Unassembled WGS sequence"/>
</dbReference>
<evidence type="ECO:0000313" key="8">
    <source>
        <dbReference type="Proteomes" id="UP000386281"/>
    </source>
</evidence>